<keyword evidence="3" id="KW-1185">Reference proteome</keyword>
<accession>A0A1H8AIQ8</accession>
<dbReference type="AlphaFoldDB" id="A0A1H8AIQ8"/>
<evidence type="ECO:0000313" key="2">
    <source>
        <dbReference type="EMBL" id="SEM69844.1"/>
    </source>
</evidence>
<reference evidence="3" key="1">
    <citation type="submission" date="2016-10" db="EMBL/GenBank/DDBJ databases">
        <authorList>
            <person name="Varghese N."/>
        </authorList>
    </citation>
    <scope>NUCLEOTIDE SEQUENCE [LARGE SCALE GENOMIC DNA]</scope>
    <source>
        <strain evidence="3">DSM 45096 / BCRC 16803 / CGMCC 4.1857 / CIP 109030 / JCM 12277 / KCTC 19219 / NBRC 100920 / 33214</strain>
    </source>
</reference>
<proteinExistence type="predicted"/>
<evidence type="ECO:0000256" key="1">
    <source>
        <dbReference type="SAM" id="MobiDB-lite"/>
    </source>
</evidence>
<gene>
    <name evidence="2" type="ORF">SAMN05414137_1457</name>
</gene>
<feature type="region of interest" description="Disordered" evidence="1">
    <location>
        <begin position="1"/>
        <end position="43"/>
    </location>
</feature>
<organism evidence="2 3">
    <name type="scientific">Streptacidiphilus jiangxiensis</name>
    <dbReference type="NCBI Taxonomy" id="235985"/>
    <lineage>
        <taxon>Bacteria</taxon>
        <taxon>Bacillati</taxon>
        <taxon>Actinomycetota</taxon>
        <taxon>Actinomycetes</taxon>
        <taxon>Kitasatosporales</taxon>
        <taxon>Streptomycetaceae</taxon>
        <taxon>Streptacidiphilus</taxon>
    </lineage>
</organism>
<evidence type="ECO:0000313" key="3">
    <source>
        <dbReference type="Proteomes" id="UP000183015"/>
    </source>
</evidence>
<sequence length="83" mass="9031">MPAVLPRRQPRTHRASRTPSVAVPLTNPDFPKASTEAKGDPRPQAVRSVVDEHQNELGYCVVCCTTWPCEVVLAQLSTTGFAS</sequence>
<protein>
    <submittedName>
        <fullName evidence="2">Uncharacterized protein</fullName>
    </submittedName>
</protein>
<dbReference type="STRING" id="235985.SAMN05414137_1457"/>
<name>A0A1H8AIQ8_STRJI</name>
<dbReference type="Proteomes" id="UP000183015">
    <property type="component" value="Unassembled WGS sequence"/>
</dbReference>
<dbReference type="EMBL" id="FOAZ01000045">
    <property type="protein sequence ID" value="SEM69844.1"/>
    <property type="molecule type" value="Genomic_DNA"/>
</dbReference>